<organism evidence="5 6">
    <name type="scientific">Aquibaculum arenosum</name>
    <dbReference type="NCBI Taxonomy" id="3032591"/>
    <lineage>
        <taxon>Bacteria</taxon>
        <taxon>Pseudomonadati</taxon>
        <taxon>Pseudomonadota</taxon>
        <taxon>Alphaproteobacteria</taxon>
        <taxon>Rhodospirillales</taxon>
        <taxon>Rhodovibrionaceae</taxon>
        <taxon>Aquibaculum</taxon>
    </lineage>
</organism>
<gene>
    <name evidence="5" type="ORF">P2G67_10670</name>
</gene>
<name>A0ABT5YNB8_9PROT</name>
<keyword evidence="6" id="KW-1185">Reference proteome</keyword>
<feature type="domain" description="HTH araC/xylS-type" evidence="4">
    <location>
        <begin position="229"/>
        <end position="327"/>
    </location>
</feature>
<dbReference type="InterPro" id="IPR029062">
    <property type="entry name" value="Class_I_gatase-like"/>
</dbReference>
<dbReference type="InterPro" id="IPR018062">
    <property type="entry name" value="HTH_AraC-typ_CS"/>
</dbReference>
<dbReference type="SUPFAM" id="SSF46689">
    <property type="entry name" value="Homeodomain-like"/>
    <property type="match status" value="2"/>
</dbReference>
<keyword evidence="1" id="KW-0805">Transcription regulation</keyword>
<accession>A0ABT5YNB8</accession>
<dbReference type="PRINTS" id="PR00032">
    <property type="entry name" value="HTHARAC"/>
</dbReference>
<comment type="caution">
    <text evidence="5">The sequence shown here is derived from an EMBL/GenBank/DDBJ whole genome shotgun (WGS) entry which is preliminary data.</text>
</comment>
<dbReference type="PROSITE" id="PS01124">
    <property type="entry name" value="HTH_ARAC_FAMILY_2"/>
    <property type="match status" value="1"/>
</dbReference>
<sequence>MTTATQTARTEDSHTTKRRIALVLLPEFALLPFSSAIEPLRAANRFLGHEAYAWDLFAATGPRAEASCGIGFEVQALPAEPKGYDLILVCSGLQAHRFTDEALQAWLRRAARSGIVVGALGDATFVLAKAGLLTNRRSVIHWTCLDGFVESYPEIDVRPDSFLVDGNIITCSGGTAAFEMMLQFIERDFGPALADQVSDYFLYLREQEHGARGPLPLSIRLRISHPRLRKVVELMEENLEEPLAIRDLADAVDISTRQLERLFRSQIKTTAKKYYLERRLQKARRLLAHSALSVTEISLSCGFQQQGHFSRQYRLAFGENPSETRRRGLGSLPT</sequence>
<dbReference type="InterPro" id="IPR020449">
    <property type="entry name" value="Tscrpt_reg_AraC-type_HTH"/>
</dbReference>
<evidence type="ECO:0000256" key="3">
    <source>
        <dbReference type="ARBA" id="ARBA00023163"/>
    </source>
</evidence>
<evidence type="ECO:0000313" key="5">
    <source>
        <dbReference type="EMBL" id="MDF2096439.1"/>
    </source>
</evidence>
<protein>
    <submittedName>
        <fullName evidence="5">GlxA family transcriptional regulator</fullName>
    </submittedName>
</protein>
<dbReference type="InterPro" id="IPR050204">
    <property type="entry name" value="AraC_XylS_family_regulators"/>
</dbReference>
<dbReference type="PANTHER" id="PTHR46796">
    <property type="entry name" value="HTH-TYPE TRANSCRIPTIONAL ACTIVATOR RHAS-RELATED"/>
    <property type="match status" value="1"/>
</dbReference>
<dbReference type="InterPro" id="IPR002818">
    <property type="entry name" value="DJ-1/PfpI"/>
</dbReference>
<dbReference type="PANTHER" id="PTHR46796:SF6">
    <property type="entry name" value="ARAC SUBFAMILY"/>
    <property type="match status" value="1"/>
</dbReference>
<evidence type="ECO:0000256" key="1">
    <source>
        <dbReference type="ARBA" id="ARBA00023015"/>
    </source>
</evidence>
<dbReference type="Pfam" id="PF12833">
    <property type="entry name" value="HTH_18"/>
    <property type="match status" value="1"/>
</dbReference>
<dbReference type="SMART" id="SM00342">
    <property type="entry name" value="HTH_ARAC"/>
    <property type="match status" value="1"/>
</dbReference>
<dbReference type="Pfam" id="PF01965">
    <property type="entry name" value="DJ-1_PfpI"/>
    <property type="match status" value="1"/>
</dbReference>
<dbReference type="EMBL" id="JARHUD010000006">
    <property type="protein sequence ID" value="MDF2096439.1"/>
    <property type="molecule type" value="Genomic_DNA"/>
</dbReference>
<evidence type="ECO:0000313" key="6">
    <source>
        <dbReference type="Proteomes" id="UP001215503"/>
    </source>
</evidence>
<dbReference type="PROSITE" id="PS00041">
    <property type="entry name" value="HTH_ARAC_FAMILY_1"/>
    <property type="match status" value="1"/>
</dbReference>
<dbReference type="RefSeq" id="WP_275822874.1">
    <property type="nucleotide sequence ID" value="NZ_JARHUD010000006.1"/>
</dbReference>
<dbReference type="Gene3D" id="1.10.10.60">
    <property type="entry name" value="Homeodomain-like"/>
    <property type="match status" value="1"/>
</dbReference>
<evidence type="ECO:0000259" key="4">
    <source>
        <dbReference type="PROSITE" id="PS01124"/>
    </source>
</evidence>
<dbReference type="CDD" id="cd03136">
    <property type="entry name" value="GATase1_AraC_ArgR_like"/>
    <property type="match status" value="1"/>
</dbReference>
<evidence type="ECO:0000256" key="2">
    <source>
        <dbReference type="ARBA" id="ARBA00023125"/>
    </source>
</evidence>
<keyword evidence="2" id="KW-0238">DNA-binding</keyword>
<reference evidence="5 6" key="1">
    <citation type="submission" date="2023-03" db="EMBL/GenBank/DDBJ databases">
        <title>Fodinicurvata sp. CAU 1616 isolated from sea sendiment.</title>
        <authorList>
            <person name="Kim W."/>
        </authorList>
    </citation>
    <scope>NUCLEOTIDE SEQUENCE [LARGE SCALE GENOMIC DNA]</scope>
    <source>
        <strain evidence="5 6">CAU 1616</strain>
    </source>
</reference>
<dbReference type="Gene3D" id="3.40.50.880">
    <property type="match status" value="1"/>
</dbReference>
<proteinExistence type="predicted"/>
<dbReference type="InterPro" id="IPR018060">
    <property type="entry name" value="HTH_AraC"/>
</dbReference>
<dbReference type="Proteomes" id="UP001215503">
    <property type="component" value="Unassembled WGS sequence"/>
</dbReference>
<keyword evidence="3" id="KW-0804">Transcription</keyword>
<dbReference type="SUPFAM" id="SSF52317">
    <property type="entry name" value="Class I glutamine amidotransferase-like"/>
    <property type="match status" value="1"/>
</dbReference>
<dbReference type="InterPro" id="IPR009057">
    <property type="entry name" value="Homeodomain-like_sf"/>
</dbReference>